<keyword evidence="2" id="KW-0813">Transport</keyword>
<sequence length="462" mass="49685">MRPAPCRRVRPSPGRPRRSPVFLFLKMNTKKLTRYIGIAMVLGVVVGYFCNKYAQNAQEAKEIASYFSLITDIFLRMIKMIIAPLVFATLVSGLASMSDASAVGRIGLRAMFWFIAASAISLLLGLALVNIFQPGAHLNLALPDAGASAGLKTGDFTLKAFIAHVFPKSIAEAMANNEILQILVFSLFFGAALSFIRGKGHNTIYNMIDELAKIMFRVTDYVMRFAPLGVFAAMAAAITTEGLGVLVSYGKLIGEFYLGLALLWAILFGVGYLFLGRSTFRLGGLIKEPTLLAFSTASSESAYPKTIEALERFGVSKRISGFVLPLGYSFNLDGSMMYQSFAVLFIAQAYNIEMSFSQQLTLLLVLMVTSKGMAGVARASLVVVAATLPMFHLPEAGLLLIMGIDQFFDMGRTATNVVGNSLATAVIAKMEGKEEDLATADAAADAATDAVSAPPRTASREA</sequence>
<feature type="transmembrane region" description="Helical" evidence="10">
    <location>
        <begin position="35"/>
        <end position="54"/>
    </location>
</feature>
<dbReference type="GO" id="GO:0005886">
    <property type="term" value="C:plasma membrane"/>
    <property type="evidence" value="ECO:0007669"/>
    <property type="project" value="UniProtKB-SubCell"/>
</dbReference>
<evidence type="ECO:0000256" key="10">
    <source>
        <dbReference type="SAM" id="Phobius"/>
    </source>
</evidence>
<feature type="transmembrane region" description="Helical" evidence="10">
    <location>
        <begin position="110"/>
        <end position="132"/>
    </location>
</feature>
<dbReference type="PRINTS" id="PR00173">
    <property type="entry name" value="EDTRNSPORT"/>
</dbReference>
<evidence type="ECO:0000256" key="6">
    <source>
        <dbReference type="ARBA" id="ARBA00022989"/>
    </source>
</evidence>
<keyword evidence="7 10" id="KW-0472">Membrane</keyword>
<accession>A0A1R1JZW9</accession>
<feature type="region of interest" description="Disordered" evidence="9">
    <location>
        <begin position="439"/>
        <end position="462"/>
    </location>
</feature>
<dbReference type="PANTHER" id="PTHR42865:SF7">
    <property type="entry name" value="PROTON_GLUTAMATE-ASPARTATE SYMPORTER"/>
    <property type="match status" value="1"/>
</dbReference>
<name>A0A1R1JZW9_ALCXX</name>
<evidence type="ECO:0000256" key="9">
    <source>
        <dbReference type="SAM" id="MobiDB-lite"/>
    </source>
</evidence>
<organism evidence="11 12">
    <name type="scientific">Alcaligenes xylosoxydans xylosoxydans</name>
    <name type="common">Achromobacter xylosoxidans</name>
    <dbReference type="NCBI Taxonomy" id="85698"/>
    <lineage>
        <taxon>Bacteria</taxon>
        <taxon>Pseudomonadati</taxon>
        <taxon>Pseudomonadota</taxon>
        <taxon>Betaproteobacteria</taxon>
        <taxon>Burkholderiales</taxon>
        <taxon>Alcaligenaceae</taxon>
        <taxon>Achromobacter</taxon>
    </lineage>
</organism>
<feature type="transmembrane region" description="Helical" evidence="10">
    <location>
        <begin position="379"/>
        <end position="402"/>
    </location>
</feature>
<evidence type="ECO:0000313" key="11">
    <source>
        <dbReference type="EMBL" id="OMG92731.1"/>
    </source>
</evidence>
<keyword evidence="4 10" id="KW-0812">Transmembrane</keyword>
<dbReference type="FunFam" id="1.10.3860.10:FF:000001">
    <property type="entry name" value="C4-dicarboxylate transport protein"/>
    <property type="match status" value="1"/>
</dbReference>
<evidence type="ECO:0000256" key="7">
    <source>
        <dbReference type="ARBA" id="ARBA00023136"/>
    </source>
</evidence>
<dbReference type="Proteomes" id="UP000187251">
    <property type="component" value="Unassembled WGS sequence"/>
</dbReference>
<comment type="function">
    <text evidence="8">Responsible for the transport of dicarboxylates such as succinate, fumarate, and malate from the periplasm across the membrane.</text>
</comment>
<feature type="transmembrane region" description="Helical" evidence="10">
    <location>
        <begin position="179"/>
        <end position="196"/>
    </location>
</feature>
<dbReference type="InterPro" id="IPR036458">
    <property type="entry name" value="Na:dicarbo_symporter_sf"/>
</dbReference>
<feature type="compositionally biased region" description="Low complexity" evidence="9">
    <location>
        <begin position="439"/>
        <end position="450"/>
    </location>
</feature>
<dbReference type="SUPFAM" id="SSF118215">
    <property type="entry name" value="Proton glutamate symport protein"/>
    <property type="match status" value="1"/>
</dbReference>
<dbReference type="Pfam" id="PF00375">
    <property type="entry name" value="SDF"/>
    <property type="match status" value="1"/>
</dbReference>
<gene>
    <name evidence="11" type="ORF">BIZ92_07315</name>
</gene>
<dbReference type="InterPro" id="IPR001991">
    <property type="entry name" value="Na-dicarboxylate_symporter"/>
</dbReference>
<feature type="transmembrane region" description="Helical" evidence="10">
    <location>
        <begin position="256"/>
        <end position="275"/>
    </location>
</feature>
<dbReference type="EMBL" id="MJMN01000002">
    <property type="protein sequence ID" value="OMG92731.1"/>
    <property type="molecule type" value="Genomic_DNA"/>
</dbReference>
<evidence type="ECO:0000256" key="2">
    <source>
        <dbReference type="ARBA" id="ARBA00022448"/>
    </source>
</evidence>
<evidence type="ECO:0000256" key="5">
    <source>
        <dbReference type="ARBA" id="ARBA00022847"/>
    </source>
</evidence>
<dbReference type="Gene3D" id="1.10.3860.10">
    <property type="entry name" value="Sodium:dicarboxylate symporter"/>
    <property type="match status" value="1"/>
</dbReference>
<protein>
    <submittedName>
        <fullName evidence="11">C4-dicarboxylate ABC transporter</fullName>
    </submittedName>
</protein>
<proteinExistence type="predicted"/>
<keyword evidence="3" id="KW-1003">Cell membrane</keyword>
<evidence type="ECO:0000256" key="3">
    <source>
        <dbReference type="ARBA" id="ARBA00022475"/>
    </source>
</evidence>
<reference evidence="11 12" key="1">
    <citation type="submission" date="2016-09" db="EMBL/GenBank/DDBJ databases">
        <title>Phylogenomics of Achromobacter.</title>
        <authorList>
            <person name="Jeukens J."/>
            <person name="Freschi L."/>
            <person name="Vincent A.T."/>
            <person name="Emond-Rheault J.-G."/>
            <person name="Kukavica-Ibrulj I."/>
            <person name="Charette S.J."/>
            <person name="Levesque R.C."/>
        </authorList>
    </citation>
    <scope>NUCLEOTIDE SEQUENCE [LARGE SCALE GENOMIC DNA]</scope>
    <source>
        <strain evidence="11 12">AUS488</strain>
    </source>
</reference>
<keyword evidence="6 10" id="KW-1133">Transmembrane helix</keyword>
<comment type="subcellular location">
    <subcellularLocation>
        <location evidence="1">Cell membrane</location>
        <topology evidence="1">Multi-pass membrane protein</topology>
    </subcellularLocation>
</comment>
<feature type="transmembrane region" description="Helical" evidence="10">
    <location>
        <begin position="74"/>
        <end position="98"/>
    </location>
</feature>
<keyword evidence="5" id="KW-0769">Symport</keyword>
<dbReference type="GO" id="GO:0006835">
    <property type="term" value="P:dicarboxylic acid transport"/>
    <property type="evidence" value="ECO:0007669"/>
    <property type="project" value="TreeGrafter"/>
</dbReference>
<evidence type="ECO:0000256" key="4">
    <source>
        <dbReference type="ARBA" id="ARBA00022692"/>
    </source>
</evidence>
<dbReference type="AlphaFoldDB" id="A0A1R1JZW9"/>
<comment type="caution">
    <text evidence="11">The sequence shown here is derived from an EMBL/GenBank/DDBJ whole genome shotgun (WGS) entry which is preliminary data.</text>
</comment>
<dbReference type="PANTHER" id="PTHR42865">
    <property type="entry name" value="PROTON/GLUTAMATE-ASPARTATE SYMPORTER"/>
    <property type="match status" value="1"/>
</dbReference>
<feature type="transmembrane region" description="Helical" evidence="10">
    <location>
        <begin position="225"/>
        <end position="250"/>
    </location>
</feature>
<evidence type="ECO:0000256" key="8">
    <source>
        <dbReference type="ARBA" id="ARBA00053346"/>
    </source>
</evidence>
<evidence type="ECO:0000256" key="1">
    <source>
        <dbReference type="ARBA" id="ARBA00004651"/>
    </source>
</evidence>
<evidence type="ECO:0000313" key="12">
    <source>
        <dbReference type="Proteomes" id="UP000187251"/>
    </source>
</evidence>
<dbReference type="GO" id="GO:0015293">
    <property type="term" value="F:symporter activity"/>
    <property type="evidence" value="ECO:0007669"/>
    <property type="project" value="UniProtKB-KW"/>
</dbReference>